<reference evidence="2" key="1">
    <citation type="submission" date="2021-01" db="EMBL/GenBank/DDBJ databases">
        <authorList>
            <person name="Corre E."/>
            <person name="Pelletier E."/>
            <person name="Niang G."/>
            <person name="Scheremetjew M."/>
            <person name="Finn R."/>
            <person name="Kale V."/>
            <person name="Holt S."/>
            <person name="Cochrane G."/>
            <person name="Meng A."/>
            <person name="Brown T."/>
            <person name="Cohen L."/>
        </authorList>
    </citation>
    <scope>NUCLEOTIDE SEQUENCE</scope>
    <source>
        <strain evidence="2">CCCM811</strain>
    </source>
</reference>
<dbReference type="SUPFAM" id="SSF48452">
    <property type="entry name" value="TPR-like"/>
    <property type="match status" value="1"/>
</dbReference>
<gene>
    <name evidence="2" type="ORF">LGLO00237_LOCUS19234</name>
</gene>
<dbReference type="Gene3D" id="2.60.120.650">
    <property type="entry name" value="Cupin"/>
    <property type="match status" value="1"/>
</dbReference>
<evidence type="ECO:0008006" key="3">
    <source>
        <dbReference type="Google" id="ProtNLM"/>
    </source>
</evidence>
<feature type="compositionally biased region" description="Acidic residues" evidence="1">
    <location>
        <begin position="221"/>
        <end position="230"/>
    </location>
</feature>
<dbReference type="InterPro" id="IPR011990">
    <property type="entry name" value="TPR-like_helical_dom_sf"/>
</dbReference>
<name>A0A7S4DSM5_9EUKA</name>
<feature type="region of interest" description="Disordered" evidence="1">
    <location>
        <begin position="207"/>
        <end position="235"/>
    </location>
</feature>
<protein>
    <recommendedName>
        <fullName evidence="3">JmjC domain-containing protein</fullName>
    </recommendedName>
</protein>
<accession>A0A7S4DSM5</accession>
<sequence>MMDLIGLEDKMNVLFLSPDKDSALPFQAHDISFHANVAGEQTWVFYSPEGVPNLVSSHFILSDIDGNYLSGLSKNKRPKFCTTKPGSVVVIPKYWHHARVSQTPAVTLGLMVPHTGVKAPKNAKDKTTASQLDSEIEEYPFVHQLHVDRAILAVKSDPKQCLSSMKKAVEVSPNNVALRWQVARLFSKIGAKSEALEMTSKTIKMLADTTKQKMPGKDDDKGEDSDEDEDVNKPWSPKYAGLHWSKFGQLLLFDLKMPLEAIICFQMRLHLTPEDTNTVLLKSRALTMMGALDEAKITLQDAQKADPKNDQLKTMLEELNSDEAKNLVETMKAMKGTGAGFGNDKFSLEALEKIKTEDGRIAMPSFAAVSS</sequence>
<evidence type="ECO:0000256" key="1">
    <source>
        <dbReference type="SAM" id="MobiDB-lite"/>
    </source>
</evidence>
<dbReference type="Gene3D" id="1.25.40.10">
    <property type="entry name" value="Tetratricopeptide repeat domain"/>
    <property type="match status" value="1"/>
</dbReference>
<dbReference type="AlphaFoldDB" id="A0A7S4DSM5"/>
<dbReference type="EMBL" id="HBIV01026829">
    <property type="protein sequence ID" value="CAE0667612.1"/>
    <property type="molecule type" value="Transcribed_RNA"/>
</dbReference>
<evidence type="ECO:0000313" key="2">
    <source>
        <dbReference type="EMBL" id="CAE0667612.1"/>
    </source>
</evidence>
<proteinExistence type="predicted"/>
<organism evidence="2">
    <name type="scientific">Lotharella globosa</name>
    <dbReference type="NCBI Taxonomy" id="91324"/>
    <lineage>
        <taxon>Eukaryota</taxon>
        <taxon>Sar</taxon>
        <taxon>Rhizaria</taxon>
        <taxon>Cercozoa</taxon>
        <taxon>Chlorarachniophyceae</taxon>
        <taxon>Lotharella</taxon>
    </lineage>
</organism>